<evidence type="ECO:0000313" key="5">
    <source>
        <dbReference type="EMBL" id="HJF91431.1"/>
    </source>
</evidence>
<protein>
    <submittedName>
        <fullName evidence="5">Pectate lyase</fullName>
    </submittedName>
</protein>
<dbReference type="Gene3D" id="2.160.20.10">
    <property type="entry name" value="Single-stranded right-handed beta-helix, Pectin lyase-like"/>
    <property type="match status" value="1"/>
</dbReference>
<organism evidence="5 6">
    <name type="scientific">Mediterranea massiliensis</name>
    <dbReference type="NCBI Taxonomy" id="1841865"/>
    <lineage>
        <taxon>Bacteria</taxon>
        <taxon>Pseudomonadati</taxon>
        <taxon>Bacteroidota</taxon>
        <taxon>Bacteroidia</taxon>
        <taxon>Bacteroidales</taxon>
        <taxon>Bacteroidaceae</taxon>
        <taxon>Mediterranea</taxon>
    </lineage>
</organism>
<dbReference type="InterPro" id="IPR011050">
    <property type="entry name" value="Pectin_lyase_fold/virulence"/>
</dbReference>
<keyword evidence="1" id="KW-0479">Metal-binding</keyword>
<feature type="chain" id="PRO_5036780321" evidence="4">
    <location>
        <begin position="27"/>
        <end position="531"/>
    </location>
</feature>
<dbReference type="EMBL" id="DYVX01000029">
    <property type="protein sequence ID" value="HJF91431.1"/>
    <property type="molecule type" value="Genomic_DNA"/>
</dbReference>
<dbReference type="PANTHER" id="PTHR42970:SF1">
    <property type="entry name" value="PECTATE LYASE C-RELATED"/>
    <property type="match status" value="1"/>
</dbReference>
<reference evidence="5" key="1">
    <citation type="journal article" date="2021" name="PeerJ">
        <title>Extensive microbial diversity within the chicken gut microbiome revealed by metagenomics and culture.</title>
        <authorList>
            <person name="Gilroy R."/>
            <person name="Ravi A."/>
            <person name="Getino M."/>
            <person name="Pursley I."/>
            <person name="Horton D.L."/>
            <person name="Alikhan N.F."/>
            <person name="Baker D."/>
            <person name="Gharbi K."/>
            <person name="Hall N."/>
            <person name="Watson M."/>
            <person name="Adriaenssens E.M."/>
            <person name="Foster-Nyarko E."/>
            <person name="Jarju S."/>
            <person name="Secka A."/>
            <person name="Antonio M."/>
            <person name="Oren A."/>
            <person name="Chaudhuri R.R."/>
            <person name="La Ragione R."/>
            <person name="Hildebrand F."/>
            <person name="Pallen M.J."/>
        </authorList>
    </citation>
    <scope>NUCLEOTIDE SEQUENCE</scope>
    <source>
        <strain evidence="5">CHK55-1828</strain>
    </source>
</reference>
<dbReference type="Proteomes" id="UP000717835">
    <property type="component" value="Unassembled WGS sequence"/>
</dbReference>
<evidence type="ECO:0000313" key="6">
    <source>
        <dbReference type="Proteomes" id="UP000717835"/>
    </source>
</evidence>
<feature type="region of interest" description="Disordered" evidence="3">
    <location>
        <begin position="24"/>
        <end position="59"/>
    </location>
</feature>
<dbReference type="GO" id="GO:0046872">
    <property type="term" value="F:metal ion binding"/>
    <property type="evidence" value="ECO:0007669"/>
    <property type="project" value="UniProtKB-KW"/>
</dbReference>
<name>A0A921HX08_9BACT</name>
<dbReference type="InterPro" id="IPR012334">
    <property type="entry name" value="Pectin_lyas_fold"/>
</dbReference>
<sequence length="531" mass="57561">MMKKQIAHTALFLLLLTAACHSPATATEDPIPPVTTPETPDDEEPSDTPDESVDVTAPAFPGAEGYARLTTTGGRGGTVYHVTNLNDDGEGSLRAGLRQTGPRIIVFDVSGIIELEKTLEIKNGDVTIAGQTAPGDGICLKNYSFVVKADNVIIRFIRSRMGDERKTEDDAMWGRNQQNVIIDHCSMSWSTDECSSFYGNKNFTMQWCILSESLTNSVHGKGSHGYGGIWGGEGASFHHNLMAHHKSRTPRLCGSRFSGRPDDERVDLRNNVFYNWGPTNGGYAGEGGSYNFVNNYYKPGPSTATKESLVNRIFQPNADDGSQKNVKGIWGTFYVSGNHFDNTCPAIQNHAKKSKVLGLIEAVNADNWEGIQPNTNNGDLPDDKIDNIRSNTEFAVEAVGTHTAADAYDRVLAYAGASLKRDAVDTRIVGDVQNGTYEYQGSNGSSNGLIDSQADAGGWPTYQSTAKPQDSDNDGIPDEWAARNLPEGKTYRDLDPASGYSYLELYINSLVADIMKGGCEGSSDSPCSQDF</sequence>
<keyword evidence="4" id="KW-0732">Signal</keyword>
<dbReference type="PROSITE" id="PS51257">
    <property type="entry name" value="PROKAR_LIPOPROTEIN"/>
    <property type="match status" value="1"/>
</dbReference>
<evidence type="ECO:0000256" key="3">
    <source>
        <dbReference type="SAM" id="MobiDB-lite"/>
    </source>
</evidence>
<keyword evidence="2" id="KW-0325">Glycoprotein</keyword>
<dbReference type="SUPFAM" id="SSF51126">
    <property type="entry name" value="Pectin lyase-like"/>
    <property type="match status" value="1"/>
</dbReference>
<dbReference type="PANTHER" id="PTHR42970">
    <property type="entry name" value="PECTATE LYASE C-RELATED"/>
    <property type="match status" value="1"/>
</dbReference>
<comment type="caution">
    <text evidence="5">The sequence shown here is derived from an EMBL/GenBank/DDBJ whole genome shotgun (WGS) entry which is preliminary data.</text>
</comment>
<evidence type="ECO:0000256" key="2">
    <source>
        <dbReference type="ARBA" id="ARBA00023180"/>
    </source>
</evidence>
<keyword evidence="5" id="KW-0456">Lyase</keyword>
<dbReference type="GO" id="GO:0016829">
    <property type="term" value="F:lyase activity"/>
    <property type="evidence" value="ECO:0007669"/>
    <property type="project" value="UniProtKB-KW"/>
</dbReference>
<dbReference type="AlphaFoldDB" id="A0A921HX08"/>
<accession>A0A921HX08</accession>
<feature type="region of interest" description="Disordered" evidence="3">
    <location>
        <begin position="439"/>
        <end position="478"/>
    </location>
</feature>
<gene>
    <name evidence="5" type="ORF">K8W02_03465</name>
</gene>
<evidence type="ECO:0000256" key="1">
    <source>
        <dbReference type="ARBA" id="ARBA00022723"/>
    </source>
</evidence>
<evidence type="ECO:0000256" key="4">
    <source>
        <dbReference type="SAM" id="SignalP"/>
    </source>
</evidence>
<feature type="signal peptide" evidence="4">
    <location>
        <begin position="1"/>
        <end position="26"/>
    </location>
</feature>
<dbReference type="InterPro" id="IPR052063">
    <property type="entry name" value="Polysaccharide_Lyase_1"/>
</dbReference>
<feature type="compositionally biased region" description="Acidic residues" evidence="3">
    <location>
        <begin position="39"/>
        <end position="53"/>
    </location>
</feature>
<feature type="compositionally biased region" description="Polar residues" evidence="3">
    <location>
        <begin position="439"/>
        <end position="450"/>
    </location>
</feature>
<proteinExistence type="predicted"/>
<reference evidence="5" key="2">
    <citation type="submission" date="2021-09" db="EMBL/GenBank/DDBJ databases">
        <authorList>
            <person name="Gilroy R."/>
        </authorList>
    </citation>
    <scope>NUCLEOTIDE SEQUENCE</scope>
    <source>
        <strain evidence="5">CHK55-1828</strain>
    </source>
</reference>